<dbReference type="InterPro" id="IPR036038">
    <property type="entry name" value="Aminotransferase-like"/>
</dbReference>
<dbReference type="Gene3D" id="3.30.470.10">
    <property type="match status" value="1"/>
</dbReference>
<name>X1LTG2_9ZZZZ</name>
<feature type="non-terminal residue" evidence="1">
    <location>
        <position position="52"/>
    </location>
</feature>
<proteinExistence type="predicted"/>
<dbReference type="InterPro" id="IPR043131">
    <property type="entry name" value="BCAT-like_N"/>
</dbReference>
<accession>X1LTG2</accession>
<protein>
    <recommendedName>
        <fullName evidence="2">Branched-chain amino acid aminotransferase</fullName>
    </recommendedName>
</protein>
<sequence length="52" mass="5932">MSEIVYLNGSLIPRSQARISALDYGFLYGFGLFETMRAYGGQVFRLDSHLNR</sequence>
<dbReference type="EMBL" id="BARV01021330">
    <property type="protein sequence ID" value="GAI22383.1"/>
    <property type="molecule type" value="Genomic_DNA"/>
</dbReference>
<dbReference type="SUPFAM" id="SSF56752">
    <property type="entry name" value="D-aminoacid aminotransferase-like PLP-dependent enzymes"/>
    <property type="match status" value="1"/>
</dbReference>
<dbReference type="AlphaFoldDB" id="X1LTG2"/>
<dbReference type="GO" id="GO:0003824">
    <property type="term" value="F:catalytic activity"/>
    <property type="evidence" value="ECO:0007669"/>
    <property type="project" value="InterPro"/>
</dbReference>
<gene>
    <name evidence="1" type="ORF">S06H3_35361</name>
</gene>
<evidence type="ECO:0008006" key="2">
    <source>
        <dbReference type="Google" id="ProtNLM"/>
    </source>
</evidence>
<reference evidence="1" key="1">
    <citation type="journal article" date="2014" name="Front. Microbiol.">
        <title>High frequency of phylogenetically diverse reductive dehalogenase-homologous genes in deep subseafloor sedimentary metagenomes.</title>
        <authorList>
            <person name="Kawai M."/>
            <person name="Futagami T."/>
            <person name="Toyoda A."/>
            <person name="Takaki Y."/>
            <person name="Nishi S."/>
            <person name="Hori S."/>
            <person name="Arai W."/>
            <person name="Tsubouchi T."/>
            <person name="Morono Y."/>
            <person name="Uchiyama I."/>
            <person name="Ito T."/>
            <person name="Fujiyama A."/>
            <person name="Inagaki F."/>
            <person name="Takami H."/>
        </authorList>
    </citation>
    <scope>NUCLEOTIDE SEQUENCE</scope>
    <source>
        <strain evidence="1">Expedition CK06-06</strain>
    </source>
</reference>
<evidence type="ECO:0000313" key="1">
    <source>
        <dbReference type="EMBL" id="GAI22383.1"/>
    </source>
</evidence>
<comment type="caution">
    <text evidence="1">The sequence shown here is derived from an EMBL/GenBank/DDBJ whole genome shotgun (WGS) entry which is preliminary data.</text>
</comment>
<organism evidence="1">
    <name type="scientific">marine sediment metagenome</name>
    <dbReference type="NCBI Taxonomy" id="412755"/>
    <lineage>
        <taxon>unclassified sequences</taxon>
        <taxon>metagenomes</taxon>
        <taxon>ecological metagenomes</taxon>
    </lineage>
</organism>